<gene>
    <name evidence="1" type="ORF">Cantr_03921</name>
</gene>
<evidence type="ECO:0000313" key="1">
    <source>
        <dbReference type="EMBL" id="RCK55504.1"/>
    </source>
</evidence>
<organism evidence="1 2">
    <name type="scientific">Candida viswanathii</name>
    <dbReference type="NCBI Taxonomy" id="5486"/>
    <lineage>
        <taxon>Eukaryota</taxon>
        <taxon>Fungi</taxon>
        <taxon>Dikarya</taxon>
        <taxon>Ascomycota</taxon>
        <taxon>Saccharomycotina</taxon>
        <taxon>Pichiomycetes</taxon>
        <taxon>Debaryomycetaceae</taxon>
        <taxon>Candida/Lodderomyces clade</taxon>
        <taxon>Candida</taxon>
    </lineage>
</organism>
<name>A0A367XPF2_9ASCO</name>
<sequence length="188" mass="20660">MAQLTDLPPNVLQSIFNYVPNGLLLELLDIPAISDPVAGASYSRVYVDKHLELGASTSYVAKSAKSDMATMTSRLSDSRRYHQVLTNAEVALLFNGKSNTFCMEYAAFPFPVTSLVNFNLKALDERTAHTLGKYVKSLNGGVLPTWTKLAWFPNLSSLQIDTARSPSKTIEEIDCQFGVPEEGLPQRA</sequence>
<accession>A0A367XPF2</accession>
<keyword evidence="2" id="KW-1185">Reference proteome</keyword>
<protein>
    <submittedName>
        <fullName evidence="1">Uncharacterized protein</fullName>
    </submittedName>
</protein>
<proteinExistence type="predicted"/>
<dbReference type="AlphaFoldDB" id="A0A367XPF2"/>
<dbReference type="Proteomes" id="UP000253472">
    <property type="component" value="Unassembled WGS sequence"/>
</dbReference>
<reference evidence="1 2" key="1">
    <citation type="submission" date="2018-06" db="EMBL/GenBank/DDBJ databases">
        <title>Whole genome sequencing of Candida tropicalis (genome annotated by CSBL at Korea University).</title>
        <authorList>
            <person name="Ahn J."/>
        </authorList>
    </citation>
    <scope>NUCLEOTIDE SEQUENCE [LARGE SCALE GENOMIC DNA]</scope>
    <source>
        <strain evidence="1 2">ATCC 20962</strain>
    </source>
</reference>
<dbReference type="EMBL" id="QLNQ01000030">
    <property type="protein sequence ID" value="RCK55504.1"/>
    <property type="molecule type" value="Genomic_DNA"/>
</dbReference>
<evidence type="ECO:0000313" key="2">
    <source>
        <dbReference type="Proteomes" id="UP000253472"/>
    </source>
</evidence>
<comment type="caution">
    <text evidence="1">The sequence shown here is derived from an EMBL/GenBank/DDBJ whole genome shotgun (WGS) entry which is preliminary data.</text>
</comment>